<dbReference type="Proteomes" id="UP000313359">
    <property type="component" value="Unassembled WGS sequence"/>
</dbReference>
<proteinExistence type="predicted"/>
<dbReference type="EMBL" id="ML122253">
    <property type="protein sequence ID" value="RPD65063.1"/>
    <property type="molecule type" value="Genomic_DNA"/>
</dbReference>
<dbReference type="AlphaFoldDB" id="A0A5C2SMN6"/>
<evidence type="ECO:0000313" key="2">
    <source>
        <dbReference type="Proteomes" id="UP000313359"/>
    </source>
</evidence>
<accession>A0A5C2SMN6</accession>
<name>A0A5C2SMN6_9APHY</name>
<evidence type="ECO:0000313" key="1">
    <source>
        <dbReference type="EMBL" id="RPD65063.1"/>
    </source>
</evidence>
<keyword evidence="2" id="KW-1185">Reference proteome</keyword>
<sequence length="201" mass="22203">MNSSRAIATIGPPPTRFAQPRTRAGVVLSKFYCLRRHQGCRSGRPRWGYILSPTFQGAAYSVVSRTHPLKRPWMVVRSLSGPVTHRQHTPAPDIPPEALDAIAELRSSVHAHRYGRAYLITSVPHGQFDSSQVYSGRRPGEGPFQHPGHLKLSPMSTRSSLLSLPVRVVSIVVHMHTISGTSCVLPPGSSSVARRELHRRK</sequence>
<protein>
    <submittedName>
        <fullName evidence="1">Uncharacterized protein</fullName>
    </submittedName>
</protein>
<gene>
    <name evidence="1" type="ORF">L227DRAFT_277890</name>
</gene>
<organism evidence="1 2">
    <name type="scientific">Lentinus tigrinus ALCF2SS1-6</name>
    <dbReference type="NCBI Taxonomy" id="1328759"/>
    <lineage>
        <taxon>Eukaryota</taxon>
        <taxon>Fungi</taxon>
        <taxon>Dikarya</taxon>
        <taxon>Basidiomycota</taxon>
        <taxon>Agaricomycotina</taxon>
        <taxon>Agaricomycetes</taxon>
        <taxon>Polyporales</taxon>
        <taxon>Polyporaceae</taxon>
        <taxon>Lentinus</taxon>
    </lineage>
</organism>
<reference evidence="1" key="1">
    <citation type="journal article" date="2018" name="Genome Biol. Evol.">
        <title>Genomics and development of Lentinus tigrinus, a white-rot wood-decaying mushroom with dimorphic fruiting bodies.</title>
        <authorList>
            <person name="Wu B."/>
            <person name="Xu Z."/>
            <person name="Knudson A."/>
            <person name="Carlson A."/>
            <person name="Chen N."/>
            <person name="Kovaka S."/>
            <person name="LaButti K."/>
            <person name="Lipzen A."/>
            <person name="Pennachio C."/>
            <person name="Riley R."/>
            <person name="Schakwitz W."/>
            <person name="Umezawa K."/>
            <person name="Ohm R.A."/>
            <person name="Grigoriev I.V."/>
            <person name="Nagy L.G."/>
            <person name="Gibbons J."/>
            <person name="Hibbett D."/>
        </authorList>
    </citation>
    <scope>NUCLEOTIDE SEQUENCE [LARGE SCALE GENOMIC DNA]</scope>
    <source>
        <strain evidence="1">ALCF2SS1-6</strain>
    </source>
</reference>